<gene>
    <name evidence="2" type="ORF">BpHYR1_042302</name>
</gene>
<comment type="caution">
    <text evidence="2">The sequence shown here is derived from an EMBL/GenBank/DDBJ whole genome shotgun (WGS) entry which is preliminary data.</text>
</comment>
<evidence type="ECO:0000256" key="1">
    <source>
        <dbReference type="SAM" id="MobiDB-lite"/>
    </source>
</evidence>
<feature type="compositionally biased region" description="Polar residues" evidence="1">
    <location>
        <begin position="74"/>
        <end position="94"/>
    </location>
</feature>
<name>A0A3M7RT10_BRAPC</name>
<accession>A0A3M7RT10</accession>
<protein>
    <submittedName>
        <fullName evidence="2">Uncharacterized protein</fullName>
    </submittedName>
</protein>
<organism evidence="2 3">
    <name type="scientific">Brachionus plicatilis</name>
    <name type="common">Marine rotifer</name>
    <name type="synonym">Brachionus muelleri</name>
    <dbReference type="NCBI Taxonomy" id="10195"/>
    <lineage>
        <taxon>Eukaryota</taxon>
        <taxon>Metazoa</taxon>
        <taxon>Spiralia</taxon>
        <taxon>Gnathifera</taxon>
        <taxon>Rotifera</taxon>
        <taxon>Eurotatoria</taxon>
        <taxon>Monogononta</taxon>
        <taxon>Pseudotrocha</taxon>
        <taxon>Ploima</taxon>
        <taxon>Brachionidae</taxon>
        <taxon>Brachionus</taxon>
    </lineage>
</organism>
<dbReference type="AlphaFoldDB" id="A0A3M7RT10"/>
<reference evidence="2 3" key="1">
    <citation type="journal article" date="2018" name="Sci. Rep.">
        <title>Genomic signatures of local adaptation to the degree of environmental predictability in rotifers.</title>
        <authorList>
            <person name="Franch-Gras L."/>
            <person name="Hahn C."/>
            <person name="Garcia-Roger E.M."/>
            <person name="Carmona M.J."/>
            <person name="Serra M."/>
            <person name="Gomez A."/>
        </authorList>
    </citation>
    <scope>NUCLEOTIDE SEQUENCE [LARGE SCALE GENOMIC DNA]</scope>
    <source>
        <strain evidence="2">HYR1</strain>
    </source>
</reference>
<sequence>METVSKIDLAILKIKKKSNRIEDKASVDNRLQLIDKSTNFFIKPIKLNRLLKRIYNFRSWRVPLLVETRRSDITGDTQPQINYPGTISTSSASVTKICEKSSGFDEKEEEDVVKDNKEQNEEIGDQGQEAPQDSGLLERPRNDRPHT</sequence>
<keyword evidence="3" id="KW-1185">Reference proteome</keyword>
<evidence type="ECO:0000313" key="2">
    <source>
        <dbReference type="EMBL" id="RNA26701.1"/>
    </source>
</evidence>
<evidence type="ECO:0000313" key="3">
    <source>
        <dbReference type="Proteomes" id="UP000276133"/>
    </source>
</evidence>
<feature type="compositionally biased region" description="Basic and acidic residues" evidence="1">
    <location>
        <begin position="136"/>
        <end position="147"/>
    </location>
</feature>
<dbReference type="EMBL" id="REGN01002689">
    <property type="protein sequence ID" value="RNA26701.1"/>
    <property type="molecule type" value="Genomic_DNA"/>
</dbReference>
<dbReference type="Proteomes" id="UP000276133">
    <property type="component" value="Unassembled WGS sequence"/>
</dbReference>
<feature type="region of interest" description="Disordered" evidence="1">
    <location>
        <begin position="73"/>
        <end position="147"/>
    </location>
</feature>
<proteinExistence type="predicted"/>